<dbReference type="GO" id="GO:0005524">
    <property type="term" value="F:ATP binding"/>
    <property type="evidence" value="ECO:0007669"/>
    <property type="project" value="InterPro"/>
</dbReference>
<dbReference type="PANTHER" id="PTHR46638">
    <property type="entry name" value="CORRINOID ADENOSYLTRANSFERASE"/>
    <property type="match status" value="1"/>
</dbReference>
<dbReference type="AlphaFoldDB" id="A0A645HRP7"/>
<dbReference type="PANTHER" id="PTHR46638:SF1">
    <property type="entry name" value="CORRINOID ADENOSYLTRANSFERASE"/>
    <property type="match status" value="1"/>
</dbReference>
<dbReference type="Gene3D" id="3.40.50.300">
    <property type="entry name" value="P-loop containing nucleotide triphosphate hydrolases"/>
    <property type="match status" value="1"/>
</dbReference>
<proteinExistence type="predicted"/>
<gene>
    <name evidence="1" type="primary">cobO_20</name>
    <name evidence="1" type="ORF">SDC9_189266</name>
</gene>
<sequence length="50" mass="5633">MLKKPDGLEIVLTGHAAVDWLIQAADYVTEMKKHKHPFDCGVHAREGVEF</sequence>
<dbReference type="GO" id="GO:0009236">
    <property type="term" value="P:cobalamin biosynthetic process"/>
    <property type="evidence" value="ECO:0007669"/>
    <property type="project" value="InterPro"/>
</dbReference>
<name>A0A645HRP7_9ZZZZ</name>
<dbReference type="Pfam" id="PF02572">
    <property type="entry name" value="CobA_CobO_BtuR"/>
    <property type="match status" value="1"/>
</dbReference>
<reference evidence="1" key="1">
    <citation type="submission" date="2019-08" db="EMBL/GenBank/DDBJ databases">
        <authorList>
            <person name="Kucharzyk K."/>
            <person name="Murdoch R.W."/>
            <person name="Higgins S."/>
            <person name="Loffler F."/>
        </authorList>
    </citation>
    <scope>NUCLEOTIDE SEQUENCE</scope>
</reference>
<dbReference type="InterPro" id="IPR003724">
    <property type="entry name" value="CblAdoTrfase_CobA"/>
</dbReference>
<evidence type="ECO:0000313" key="1">
    <source>
        <dbReference type="EMBL" id="MPN41711.1"/>
    </source>
</evidence>
<accession>A0A645HRP7</accession>
<dbReference type="EMBL" id="VSSQ01098945">
    <property type="protein sequence ID" value="MPN41711.1"/>
    <property type="molecule type" value="Genomic_DNA"/>
</dbReference>
<comment type="caution">
    <text evidence="1">The sequence shown here is derived from an EMBL/GenBank/DDBJ whole genome shotgun (WGS) entry which is preliminary data.</text>
</comment>
<protein>
    <submittedName>
        <fullName evidence="1">Cob(I)yrinic acid a,c-diamide adenosyltransferase</fullName>
        <ecNumber evidence="1">2.5.1.17</ecNumber>
    </submittedName>
</protein>
<organism evidence="1">
    <name type="scientific">bioreactor metagenome</name>
    <dbReference type="NCBI Taxonomy" id="1076179"/>
    <lineage>
        <taxon>unclassified sequences</taxon>
        <taxon>metagenomes</taxon>
        <taxon>ecological metagenomes</taxon>
    </lineage>
</organism>
<dbReference type="EC" id="2.5.1.17" evidence="1"/>
<dbReference type="SUPFAM" id="SSF52540">
    <property type="entry name" value="P-loop containing nucleoside triphosphate hydrolases"/>
    <property type="match status" value="1"/>
</dbReference>
<dbReference type="InterPro" id="IPR027417">
    <property type="entry name" value="P-loop_NTPase"/>
</dbReference>
<keyword evidence="1" id="KW-0808">Transferase</keyword>
<dbReference type="GO" id="GO:0008817">
    <property type="term" value="F:corrinoid adenosyltransferase activity"/>
    <property type="evidence" value="ECO:0007669"/>
    <property type="project" value="UniProtKB-EC"/>
</dbReference>